<dbReference type="AlphaFoldDB" id="A0A0C2T2A8"/>
<keyword evidence="2" id="KW-1185">Reference proteome</keyword>
<name>A0A0C2T2A8_AMAMK</name>
<evidence type="ECO:0000313" key="1">
    <source>
        <dbReference type="EMBL" id="KIL60604.1"/>
    </source>
</evidence>
<reference evidence="1 2" key="1">
    <citation type="submission" date="2014-04" db="EMBL/GenBank/DDBJ databases">
        <title>Evolutionary Origins and Diversification of the Mycorrhizal Mutualists.</title>
        <authorList>
            <consortium name="DOE Joint Genome Institute"/>
            <consortium name="Mycorrhizal Genomics Consortium"/>
            <person name="Kohler A."/>
            <person name="Kuo A."/>
            <person name="Nagy L.G."/>
            <person name="Floudas D."/>
            <person name="Copeland A."/>
            <person name="Barry K.W."/>
            <person name="Cichocki N."/>
            <person name="Veneault-Fourrey C."/>
            <person name="LaButti K."/>
            <person name="Lindquist E.A."/>
            <person name="Lipzen A."/>
            <person name="Lundell T."/>
            <person name="Morin E."/>
            <person name="Murat C."/>
            <person name="Riley R."/>
            <person name="Ohm R."/>
            <person name="Sun H."/>
            <person name="Tunlid A."/>
            <person name="Henrissat B."/>
            <person name="Grigoriev I.V."/>
            <person name="Hibbett D.S."/>
            <person name="Martin F."/>
        </authorList>
    </citation>
    <scope>NUCLEOTIDE SEQUENCE [LARGE SCALE GENOMIC DNA]</scope>
    <source>
        <strain evidence="1 2">Koide BX008</strain>
    </source>
</reference>
<organism evidence="1 2">
    <name type="scientific">Amanita muscaria (strain Koide BX008)</name>
    <dbReference type="NCBI Taxonomy" id="946122"/>
    <lineage>
        <taxon>Eukaryota</taxon>
        <taxon>Fungi</taxon>
        <taxon>Dikarya</taxon>
        <taxon>Basidiomycota</taxon>
        <taxon>Agaricomycotina</taxon>
        <taxon>Agaricomycetes</taxon>
        <taxon>Agaricomycetidae</taxon>
        <taxon>Agaricales</taxon>
        <taxon>Pluteineae</taxon>
        <taxon>Amanitaceae</taxon>
        <taxon>Amanita</taxon>
    </lineage>
</organism>
<gene>
    <name evidence="1" type="ORF">M378DRAFT_83565</name>
</gene>
<dbReference type="OrthoDB" id="3050185at2759"/>
<evidence type="ECO:0000313" key="2">
    <source>
        <dbReference type="Proteomes" id="UP000054549"/>
    </source>
</evidence>
<protein>
    <submittedName>
        <fullName evidence="1">Uncharacterized protein</fullName>
    </submittedName>
</protein>
<dbReference type="Proteomes" id="UP000054549">
    <property type="component" value="Unassembled WGS sequence"/>
</dbReference>
<dbReference type="EMBL" id="KN818296">
    <property type="protein sequence ID" value="KIL60604.1"/>
    <property type="molecule type" value="Genomic_DNA"/>
</dbReference>
<proteinExistence type="predicted"/>
<sequence>MRSPNHNTLPNIVGPWIPQSNDPETDQEYCCLLLALLKPWRILSDLIDGCDSWTAALNDFLQQSSSQFAKRFIENARFYHECKDSA</sequence>
<accession>A0A0C2T2A8</accession>
<dbReference type="InParanoid" id="A0A0C2T2A8"/>
<feature type="non-terminal residue" evidence="1">
    <location>
        <position position="86"/>
    </location>
</feature>
<dbReference type="HOGENOM" id="CLU_180476_1_1_1"/>